<evidence type="ECO:0000313" key="1">
    <source>
        <dbReference type="EMBL" id="EDX71236.1"/>
    </source>
</evidence>
<reference evidence="1 2" key="1">
    <citation type="submission" date="2008-07" db="EMBL/GenBank/DDBJ databases">
        <authorList>
            <person name="Tandeau de Marsac N."/>
            <person name="Ferriera S."/>
            <person name="Johnson J."/>
            <person name="Kravitz S."/>
            <person name="Beeson K."/>
            <person name="Sutton G."/>
            <person name="Rogers Y.-H."/>
            <person name="Friedman R."/>
            <person name="Frazier M."/>
            <person name="Venter J.C."/>
        </authorList>
    </citation>
    <scope>NUCLEOTIDE SEQUENCE [LARGE SCALE GENOMIC DNA]</scope>
    <source>
        <strain evidence="1 2">PCC 7420</strain>
    </source>
</reference>
<dbReference type="RefSeq" id="WP_006105962.1">
    <property type="nucleotide sequence ID" value="NZ_DS989875.1"/>
</dbReference>
<name>B4W3Q0_9CYAN</name>
<sequence length="171" mass="20093">MFQKQPPKNDIELWQKVFDQETAYIQARQDFLNNSPDRIGFIKKALHNPTERGTALRLMEYLKLEERQSLFDDLLELASVSQSDIELCRKAILSLPKNWLLANIEKSAEPLLQDGTDEEYRRLLELYLDIDRELVKRLAHRAVDHDDPDIREVGEDFQNYLENQHTILSAI</sequence>
<protein>
    <submittedName>
        <fullName evidence="1">Uncharacterized protein</fullName>
    </submittedName>
</protein>
<dbReference type="AlphaFoldDB" id="B4W3Q0"/>
<organism evidence="1 2">
    <name type="scientific">Coleofasciculus chthonoplastes PCC 7420</name>
    <dbReference type="NCBI Taxonomy" id="118168"/>
    <lineage>
        <taxon>Bacteria</taxon>
        <taxon>Bacillati</taxon>
        <taxon>Cyanobacteriota</taxon>
        <taxon>Cyanophyceae</taxon>
        <taxon>Coleofasciculales</taxon>
        <taxon>Coleofasciculaceae</taxon>
        <taxon>Coleofasciculus</taxon>
    </lineage>
</organism>
<gene>
    <name evidence="1" type="ORF">MC7420_2797</name>
</gene>
<dbReference type="OrthoDB" id="456100at2"/>
<accession>B4W3Q0</accession>
<dbReference type="STRING" id="118168.MC7420_2797"/>
<evidence type="ECO:0000313" key="2">
    <source>
        <dbReference type="Proteomes" id="UP000003835"/>
    </source>
</evidence>
<dbReference type="EMBL" id="DS989875">
    <property type="protein sequence ID" value="EDX71236.1"/>
    <property type="molecule type" value="Genomic_DNA"/>
</dbReference>
<dbReference type="HOGENOM" id="CLU_1560321_0_0_3"/>
<dbReference type="Proteomes" id="UP000003835">
    <property type="component" value="Unassembled WGS sequence"/>
</dbReference>
<dbReference type="eggNOG" id="ENOG50341QN">
    <property type="taxonomic scope" value="Bacteria"/>
</dbReference>
<proteinExistence type="predicted"/>
<keyword evidence="2" id="KW-1185">Reference proteome</keyword>